<dbReference type="EMBL" id="JAMZIH010006696">
    <property type="protein sequence ID" value="KAJ1673668.1"/>
    <property type="molecule type" value="Genomic_DNA"/>
</dbReference>
<keyword evidence="2" id="KW-1185">Reference proteome</keyword>
<reference evidence="1" key="1">
    <citation type="submission" date="2022-06" db="EMBL/GenBank/DDBJ databases">
        <title>Phylogenomic reconstructions and comparative analyses of Kickxellomycotina fungi.</title>
        <authorList>
            <person name="Reynolds N.K."/>
            <person name="Stajich J.E."/>
            <person name="Barry K."/>
            <person name="Grigoriev I.V."/>
            <person name="Crous P."/>
            <person name="Smith M.E."/>
        </authorList>
    </citation>
    <scope>NUCLEOTIDE SEQUENCE</scope>
    <source>
        <strain evidence="1">RSA 2271</strain>
    </source>
</reference>
<sequence>MLQMWNGKGSMEFRKIGEELVRVTQQGLQSPVDMLQYPEAMGAEQLGKGEWRQWRQAWVTYLARVLSKRGVAIKQPSQWGKAEESIGAAFKKPIEPRLRRSLAQYGITTIEKAFQLGDNGEVQVSATGLNTRWKRLLRMELRRTQEKEKTVEESYLSFTAIREALWGPVGLRSVHRFAAEMVRAKWGSREHWRAVHSMDRIVAYTDGSVKQKRTTASMGFGGVIISKRQGEEVGRIEFSGATRDGPFSSTAAELLAIAVAVALVPRGKDIHIKTDSRAAAACIKTLQQEDPKRRTEKGSMAYLGCWVRHWLAARQGRVTTEWVKGHAGDAGNERADRLADDGHTDQDSRWSLQLGPPPGPYPQYWLCVDNNPTPRSAGRTCREQEEGWAAKQFIEQVKSAHKEVEFEEKEIEVVLKVANGAVDKEGRVIYKNSWRVTSEHDTRVRSFTIKTLLGYLPVMKREVAWYPLAYPEPEMAKCPRCEREEETQAHFFKCKQGDPERGEKDWGGRETKTVAKKYLDSQNTFIGPTVVVHRALQLAALIDWSKRSKHEAATATATKTVAALSPAARKKLTSES</sequence>
<accession>A0ACC1HD75</accession>
<proteinExistence type="predicted"/>
<name>A0ACC1HD75_9FUNG</name>
<evidence type="ECO:0000313" key="2">
    <source>
        <dbReference type="Proteomes" id="UP001145114"/>
    </source>
</evidence>
<dbReference type="Proteomes" id="UP001145114">
    <property type="component" value="Unassembled WGS sequence"/>
</dbReference>
<evidence type="ECO:0000313" key="1">
    <source>
        <dbReference type="EMBL" id="KAJ1673668.1"/>
    </source>
</evidence>
<organism evidence="1 2">
    <name type="scientific">Spiromyces aspiralis</name>
    <dbReference type="NCBI Taxonomy" id="68401"/>
    <lineage>
        <taxon>Eukaryota</taxon>
        <taxon>Fungi</taxon>
        <taxon>Fungi incertae sedis</taxon>
        <taxon>Zoopagomycota</taxon>
        <taxon>Kickxellomycotina</taxon>
        <taxon>Kickxellomycetes</taxon>
        <taxon>Kickxellales</taxon>
        <taxon>Kickxellaceae</taxon>
        <taxon>Spiromyces</taxon>
    </lineage>
</organism>
<comment type="caution">
    <text evidence="1">The sequence shown here is derived from an EMBL/GenBank/DDBJ whole genome shotgun (WGS) entry which is preliminary data.</text>
</comment>
<protein>
    <submittedName>
        <fullName evidence="1">Uncharacterized protein</fullName>
    </submittedName>
</protein>
<gene>
    <name evidence="1" type="ORF">EV182_004790</name>
</gene>